<dbReference type="RefSeq" id="WP_108311750.1">
    <property type="nucleotide sequence ID" value="NZ_NESN01000001.1"/>
</dbReference>
<gene>
    <name evidence="3" type="ORF">B9Z37_04270</name>
</gene>
<dbReference type="GO" id="GO:0004519">
    <property type="term" value="F:endonuclease activity"/>
    <property type="evidence" value="ECO:0007669"/>
    <property type="project" value="InterPro"/>
</dbReference>
<dbReference type="InterPro" id="IPR005021">
    <property type="entry name" value="Terminase_largesu-like"/>
</dbReference>
<feature type="domain" description="Terminase large subunit-like endonuclease" evidence="2">
    <location>
        <begin position="272"/>
        <end position="551"/>
    </location>
</feature>
<sequence length="568" mass="63373">MSGYAASAKQYAQRVVSGEILTCEWVQKACKRQLDDLIRFKRKSSIYQFNPELLDRYGRPYRPADNLCAFIERLPHVKGPLASRMIVLEPWQVFILSTVFGWVKSDGKRRFRRSYIEVPRGNAKSTLSSAVGLYMLAADREGGAEVYSLATTRDQARIVFGDAQTMARLSPGFRNRFAVNVGAHNMHVLQTGSKFEALSAEGSTLDGLNIHFGCIDELHAHKTRTVYDVVETGTGKRDNSLLWVITTAGSNRSGICYEVRSFVTKLLNRVFEDDSQFGIIYGLDEGDDWTIKDSLIKANPNWGVSVREEILVPLQAKAMQLPSAVNNFKTKHLNEWVSADKAWMDMRAWDAGTNPDLELDQFLGQPCWVGLDLASKTDIAALVMVFQHPDTPDAYAVFGKYYLPEDTVQAAGNSQYEGWAHTGRLSVTPGKVIDFSWIEADLLDIASRFSVEAVAFDPFQATQLSTRMLSEGLPMIEVRPTVLNFSEPMKTLEALVLQKKLAHDGDPVLAWMASNVVAHTDVKDNIYPRKERAENKIDGIVALIMALSRAIKPGDSVVLGSDYELMLL</sequence>
<dbReference type="Pfam" id="PF20441">
    <property type="entry name" value="TerL_nuclease"/>
    <property type="match status" value="1"/>
</dbReference>
<dbReference type="InterPro" id="IPR046461">
    <property type="entry name" value="TerL_ATPase"/>
</dbReference>
<feature type="domain" description="Terminase large subunit-like ATPase" evidence="1">
    <location>
        <begin position="90"/>
        <end position="263"/>
    </location>
</feature>
<dbReference type="EMBL" id="NESN01000001">
    <property type="protein sequence ID" value="PUE55760.1"/>
    <property type="molecule type" value="Genomic_DNA"/>
</dbReference>
<proteinExistence type="predicted"/>
<accession>A0A315ECQ7</accession>
<dbReference type="PANTHER" id="PTHR41287:SF1">
    <property type="entry name" value="PROTEIN YMFN"/>
    <property type="match status" value="1"/>
</dbReference>
<comment type="caution">
    <text evidence="3">The sequence shown here is derived from an EMBL/GenBank/DDBJ whole genome shotgun (WGS) entry which is preliminary data.</text>
</comment>
<dbReference type="Proteomes" id="UP000250790">
    <property type="component" value="Unassembled WGS sequence"/>
</dbReference>
<dbReference type="InterPro" id="IPR046462">
    <property type="entry name" value="TerL_nuclease"/>
</dbReference>
<evidence type="ECO:0000313" key="3">
    <source>
        <dbReference type="EMBL" id="PUE55760.1"/>
    </source>
</evidence>
<dbReference type="PANTHER" id="PTHR41287">
    <property type="match status" value="1"/>
</dbReference>
<dbReference type="InterPro" id="IPR027417">
    <property type="entry name" value="P-loop_NTPase"/>
</dbReference>
<dbReference type="OrthoDB" id="9760250at2"/>
<dbReference type="AlphaFoldDB" id="A0A315ECQ7"/>
<dbReference type="Pfam" id="PF03354">
    <property type="entry name" value="TerL_ATPase"/>
    <property type="match status" value="1"/>
</dbReference>
<name>A0A315ECQ7_9BURK</name>
<evidence type="ECO:0000313" key="4">
    <source>
        <dbReference type="Proteomes" id="UP000250790"/>
    </source>
</evidence>
<evidence type="ECO:0000259" key="1">
    <source>
        <dbReference type="Pfam" id="PF03354"/>
    </source>
</evidence>
<protein>
    <submittedName>
        <fullName evidence="3">Terminase</fullName>
    </submittedName>
</protein>
<keyword evidence="4" id="KW-1185">Reference proteome</keyword>
<dbReference type="Gene3D" id="3.40.50.300">
    <property type="entry name" value="P-loop containing nucleotide triphosphate hydrolases"/>
    <property type="match status" value="1"/>
</dbReference>
<reference evidence="3 4" key="1">
    <citation type="submission" date="2017-04" db="EMBL/GenBank/DDBJ databases">
        <title>Unexpected and diverse lifestyles within the genus Limnohabitans.</title>
        <authorList>
            <person name="Kasalicky V."/>
            <person name="Mehrshad M."/>
            <person name="Andrei S.-A."/>
            <person name="Salcher M."/>
            <person name="Kratochvilova H."/>
            <person name="Simek K."/>
            <person name="Ghai R."/>
        </authorList>
    </citation>
    <scope>NUCLEOTIDE SEQUENCE [LARGE SCALE GENOMIC DNA]</scope>
    <source>
        <strain evidence="3 4">II-B4</strain>
    </source>
</reference>
<evidence type="ECO:0000259" key="2">
    <source>
        <dbReference type="Pfam" id="PF20441"/>
    </source>
</evidence>
<organism evidence="3 4">
    <name type="scientific">Limnohabitans parvus II-B4</name>
    <dbReference type="NCBI Taxonomy" id="1293052"/>
    <lineage>
        <taxon>Bacteria</taxon>
        <taxon>Pseudomonadati</taxon>
        <taxon>Pseudomonadota</taxon>
        <taxon>Betaproteobacteria</taxon>
        <taxon>Burkholderiales</taxon>
        <taxon>Comamonadaceae</taxon>
        <taxon>Limnohabitans</taxon>
    </lineage>
</organism>